<protein>
    <submittedName>
        <fullName evidence="1">Uncharacterized protein</fullName>
    </submittedName>
</protein>
<accession>A0A135WLR2</accession>
<name>A0A135WLR2_9FLAO</name>
<gene>
    <name evidence="1" type="ORF">AU378_08800</name>
</gene>
<reference evidence="1 2" key="2">
    <citation type="journal article" date="2016" name="Genome Announc.">
        <title>Draft Genome Sequence of a Biocontrol Rhizobacterium, Chryseobacterium kwangjuense Strain KJ1R5, Isolated from Pepper (Capsicum annuum).</title>
        <authorList>
            <person name="Jeong J.J."/>
            <person name="Park H."/>
            <person name="Park B.H."/>
            <person name="Mannaa M."/>
            <person name="Sang M.K."/>
            <person name="Choi I.G."/>
            <person name="Kim K.D."/>
        </authorList>
    </citation>
    <scope>NUCLEOTIDE SEQUENCE [LARGE SCALE GENOMIC DNA]</scope>
    <source>
        <strain evidence="1 2">KJ1R5</strain>
    </source>
</reference>
<dbReference type="Proteomes" id="UP000070513">
    <property type="component" value="Unassembled WGS sequence"/>
</dbReference>
<evidence type="ECO:0000313" key="1">
    <source>
        <dbReference type="EMBL" id="KXH85823.1"/>
    </source>
</evidence>
<comment type="caution">
    <text evidence="1">The sequence shown here is derived from an EMBL/GenBank/DDBJ whole genome shotgun (WGS) entry which is preliminary data.</text>
</comment>
<evidence type="ECO:0000313" key="2">
    <source>
        <dbReference type="Proteomes" id="UP000070513"/>
    </source>
</evidence>
<organism evidence="1 2">
    <name type="scientific">Chryseobacterium kwangjuense</name>
    <dbReference type="NCBI Taxonomy" id="267125"/>
    <lineage>
        <taxon>Bacteria</taxon>
        <taxon>Pseudomonadati</taxon>
        <taxon>Bacteroidota</taxon>
        <taxon>Flavobacteriia</taxon>
        <taxon>Flavobacteriales</taxon>
        <taxon>Weeksellaceae</taxon>
        <taxon>Chryseobacterium group</taxon>
        <taxon>Chryseobacterium</taxon>
    </lineage>
</organism>
<reference evidence="2" key="1">
    <citation type="submission" date="2015-12" db="EMBL/GenBank/DDBJ databases">
        <title>Genome sequence of a biocontrol rhizobacterium Chryseobacterium kwangjuense strain KJ1R5 isolated from pepper (Capsicum annuum L.).</title>
        <authorList>
            <person name="Jeong J.-J."/>
            <person name="Park H."/>
            <person name="Mannaa M."/>
            <person name="Sang M.K."/>
            <person name="Choi I.-G."/>
            <person name="Kim K.D."/>
        </authorList>
    </citation>
    <scope>NUCLEOTIDE SEQUENCE [LARGE SCALE GENOMIC DNA]</scope>
    <source>
        <strain evidence="2">KJ1R5</strain>
    </source>
</reference>
<dbReference type="OrthoDB" id="1451224at2"/>
<proteinExistence type="predicted"/>
<sequence>MTKLVHNNCTIECDSAEVISRKILPSSFLDIDIIGRCFTYKCSLNSEATIVKELNPKSQKINKNSALDLDSKLECEKLFVAIERKKPYKIAKINHSGRHKAQTFTTDAFTFVKITQQLANIPILVPEKQIILVEK</sequence>
<dbReference type="EMBL" id="LPUR01000001">
    <property type="protein sequence ID" value="KXH85823.1"/>
    <property type="molecule type" value="Genomic_DNA"/>
</dbReference>
<dbReference type="RefSeq" id="WP_062650044.1">
    <property type="nucleotide sequence ID" value="NZ_LPUR01000001.1"/>
</dbReference>
<dbReference type="AlphaFoldDB" id="A0A135WLR2"/>